<evidence type="ECO:0000256" key="1">
    <source>
        <dbReference type="ARBA" id="ARBA00004370"/>
    </source>
</evidence>
<dbReference type="Pfam" id="PF07244">
    <property type="entry name" value="POTRA"/>
    <property type="match status" value="4"/>
</dbReference>
<dbReference type="InterPro" id="IPR023707">
    <property type="entry name" value="OM_assembly_BamA"/>
</dbReference>
<dbReference type="Proteomes" id="UP001059295">
    <property type="component" value="Chromosome"/>
</dbReference>
<dbReference type="Gene3D" id="3.10.20.310">
    <property type="entry name" value="membrane protein fhac"/>
    <property type="match status" value="5"/>
</dbReference>
<proteinExistence type="predicted"/>
<dbReference type="PANTHER" id="PTHR12815">
    <property type="entry name" value="SORTING AND ASSEMBLY MACHINERY SAMM50 PROTEIN FAMILY MEMBER"/>
    <property type="match status" value="1"/>
</dbReference>
<dbReference type="InterPro" id="IPR010827">
    <property type="entry name" value="BamA/TamA_POTRA"/>
</dbReference>
<keyword evidence="5" id="KW-0677">Repeat</keyword>
<name>A0ABY5V2B2_9BACT</name>
<protein>
    <submittedName>
        <fullName evidence="9">BamA/TamA family outer membrane protein</fullName>
    </submittedName>
</protein>
<reference evidence="9" key="1">
    <citation type="journal article" date="2022" name="Cell">
        <title>Design, construction, and in vivo augmentation of a complex gut microbiome.</title>
        <authorList>
            <person name="Cheng A.G."/>
            <person name="Ho P.Y."/>
            <person name="Aranda-Diaz A."/>
            <person name="Jain S."/>
            <person name="Yu F.B."/>
            <person name="Meng X."/>
            <person name="Wang M."/>
            <person name="Iakiviak M."/>
            <person name="Nagashima K."/>
            <person name="Zhao A."/>
            <person name="Murugkar P."/>
            <person name="Patil A."/>
            <person name="Atabakhsh K."/>
            <person name="Weakley A."/>
            <person name="Yan J."/>
            <person name="Brumbaugh A.R."/>
            <person name="Higginbottom S."/>
            <person name="Dimas A."/>
            <person name="Shiver A.L."/>
            <person name="Deutschbauer A."/>
            <person name="Neff N."/>
            <person name="Sonnenburg J.L."/>
            <person name="Huang K.C."/>
            <person name="Fischbach M.A."/>
        </authorList>
    </citation>
    <scope>NUCLEOTIDE SEQUENCE</scope>
    <source>
        <strain evidence="9">AP11</strain>
    </source>
</reference>
<evidence type="ECO:0000256" key="7">
    <source>
        <dbReference type="ARBA" id="ARBA00023237"/>
    </source>
</evidence>
<keyword evidence="3" id="KW-0812">Transmembrane</keyword>
<evidence type="ECO:0000256" key="4">
    <source>
        <dbReference type="ARBA" id="ARBA00022729"/>
    </source>
</evidence>
<dbReference type="InterPro" id="IPR034746">
    <property type="entry name" value="POTRA"/>
</dbReference>
<evidence type="ECO:0000256" key="5">
    <source>
        <dbReference type="ARBA" id="ARBA00022737"/>
    </source>
</evidence>
<feature type="domain" description="POTRA" evidence="8">
    <location>
        <begin position="346"/>
        <end position="422"/>
    </location>
</feature>
<dbReference type="EMBL" id="CP102294">
    <property type="protein sequence ID" value="UWN58252.1"/>
    <property type="molecule type" value="Genomic_DNA"/>
</dbReference>
<dbReference type="PANTHER" id="PTHR12815:SF47">
    <property type="entry name" value="TRANSLOCATION AND ASSEMBLY MODULE SUBUNIT TAMA"/>
    <property type="match status" value="1"/>
</dbReference>
<dbReference type="Gene3D" id="2.40.160.50">
    <property type="entry name" value="membrane protein fhac: a member of the omp85/tpsb transporter family"/>
    <property type="match status" value="1"/>
</dbReference>
<comment type="subcellular location">
    <subcellularLocation>
        <location evidence="1">Membrane</location>
    </subcellularLocation>
</comment>
<feature type="domain" description="POTRA" evidence="8">
    <location>
        <begin position="10"/>
        <end position="83"/>
    </location>
</feature>
<gene>
    <name evidence="9" type="ORF">NQ491_01610</name>
</gene>
<keyword evidence="6" id="KW-0472">Membrane</keyword>
<dbReference type="InterPro" id="IPR039910">
    <property type="entry name" value="D15-like"/>
</dbReference>
<keyword evidence="4" id="KW-0732">Signal</keyword>
<sequence length="811" mass="92744">MLDYEHPKQYIINKVKVSGIKYLDPEVVASISGLTKGDTIMIPSDYLSSTLKTMWNQRIYSDVQILTEPVGDSVNIEIVLRERPRVYDWKIEGVRKGQMSELLETLKLKKGGELSDFVLNSSKDAIRKYFAEKGFYNADVSVRLENDTTLENVVNVFFVVDRKNKVKIGKIDFEGNTALSDRQLRRSFKKTHQKSVNIFKGAKYKEKDYEEDKENLIDFYNSRGYRNATILSDSVYRINDKRLGIALKVDEGNKFYYRNVSWTGNSVYETRQLNDMLGISKGETYDKKTLHKRLGIGKHADYEDMSSISSLYQNNGYLFSSIDPGEVVVGEDSIDINVKIFEGKQAKINEVRISGNHRVNDRVIRRELYVRPGELYNRALLMQTIRQLNQMQHFDPEKTSPGIDLVPNSNELVDISFPLEEVASDKFEISGGWGSNMFVGSVGVQLNNVSLKNFFKGSEWRPYPHGQNQQLAIRGQTNGSYYKAISLNFTEPWLGGKKPNSLTVGLYYSDETDAYYAWQSGNRHFRTIGVSVGIGRRLSWPDRYFTIYNEISYQAYNLKDWSSFLVTNGTSNIFALKTVLARNSVDSPIYPRTGSEFSLSLTLTPPYSLFQKNVDYADPNLPDYKRYKWIEYHKWQFKAQWYYPLTNNNKLVLMARAEMGYLGSYNKNKPSPFEGFDVGGDGMSGYNVYGVEIVGLRGYENSALTPYTYTADGRADYARAYNKYTMEIRYPFILKPSSTIYGLVFAEGGNAFKSWKEFDPFLIKRSIGVGARIYLPIVGMLGIDWGYGFDKAVGQTERSGSQVHFIIGTQF</sequence>
<evidence type="ECO:0000256" key="3">
    <source>
        <dbReference type="ARBA" id="ARBA00022692"/>
    </source>
</evidence>
<dbReference type="InterPro" id="IPR000184">
    <property type="entry name" value="Bac_surfAg_D15"/>
</dbReference>
<keyword evidence="10" id="KW-1185">Reference proteome</keyword>
<dbReference type="PIRSF" id="PIRSF006076">
    <property type="entry name" value="OM_assembly_OMP85"/>
    <property type="match status" value="1"/>
</dbReference>
<keyword evidence="7" id="KW-0998">Cell outer membrane</keyword>
<dbReference type="PROSITE" id="PS51779">
    <property type="entry name" value="POTRA"/>
    <property type="match status" value="2"/>
</dbReference>
<accession>A0ABY5V2B2</accession>
<evidence type="ECO:0000313" key="10">
    <source>
        <dbReference type="Proteomes" id="UP001059295"/>
    </source>
</evidence>
<evidence type="ECO:0000256" key="2">
    <source>
        <dbReference type="ARBA" id="ARBA00022452"/>
    </source>
</evidence>
<organism evidence="9 10">
    <name type="scientific">Alistipes ihumii AP11</name>
    <dbReference type="NCBI Taxonomy" id="1211813"/>
    <lineage>
        <taxon>Bacteria</taxon>
        <taxon>Pseudomonadati</taxon>
        <taxon>Bacteroidota</taxon>
        <taxon>Bacteroidia</taxon>
        <taxon>Bacteroidales</taxon>
        <taxon>Rikenellaceae</taxon>
        <taxon>Alistipes</taxon>
    </lineage>
</organism>
<dbReference type="Pfam" id="PF01103">
    <property type="entry name" value="Omp85"/>
    <property type="match status" value="1"/>
</dbReference>
<evidence type="ECO:0000256" key="6">
    <source>
        <dbReference type="ARBA" id="ARBA00023136"/>
    </source>
</evidence>
<keyword evidence="2" id="KW-1134">Transmembrane beta strand</keyword>
<evidence type="ECO:0000259" key="8">
    <source>
        <dbReference type="PROSITE" id="PS51779"/>
    </source>
</evidence>
<evidence type="ECO:0000313" key="9">
    <source>
        <dbReference type="EMBL" id="UWN58252.1"/>
    </source>
</evidence>